<sequence length="474" mass="54887">MHFSKLPPEILDYILSDIDKPSDLIALATTAKELYRIVAPRHSEYRVLRIRHRFPGLWAHLAKRVDLSRNLREINISQKTDQTLIEQYPTTLVSSPLPHGMIDPWKEEEERVQNFLVAMGYTEQLKVFRWDFRYDTGSLYMSSEQELRLLGILSKISSIERLVLAGNLRCLMPLAKNNQFQLVWNMPNLRDLTLMGDVWGLPPALPSLKHVLKQCMQLRRLQIPIEANGISDLVIPTLRQLSLFLYSGTTSSSMKQWNVFLENHPLLEDFWCNPSSTMVLPRNGLVKLKRLSAEPDFLDSFTDAERVPESLECLQYTSFQFNTGFIPPSRCNLKNLKQLHLSTAQTEEELHAIAASCPALTWLHITGCVKFELDVWLDFLSSFLNLEVFRGPGIWISVSDDSERMHVAIMRLVQRCMKLRELDHRSVHGKRGRNRKIVIIKEQTKDGLSVRYEVRRPHSRCRIDFMDDAFARSC</sequence>
<dbReference type="Gene3D" id="3.80.10.10">
    <property type="entry name" value="Ribonuclease Inhibitor"/>
    <property type="match status" value="1"/>
</dbReference>
<feature type="domain" description="F-box" evidence="1">
    <location>
        <begin position="1"/>
        <end position="48"/>
    </location>
</feature>
<gene>
    <name evidence="2" type="ORF">J3R30DRAFT_3343304</name>
</gene>
<dbReference type="Proteomes" id="UP001150266">
    <property type="component" value="Unassembled WGS sequence"/>
</dbReference>
<comment type="caution">
    <text evidence="2">The sequence shown here is derived from an EMBL/GenBank/DDBJ whole genome shotgun (WGS) entry which is preliminary data.</text>
</comment>
<dbReference type="OrthoDB" id="3249214at2759"/>
<dbReference type="InterPro" id="IPR001810">
    <property type="entry name" value="F-box_dom"/>
</dbReference>
<organism evidence="2 3">
    <name type="scientific">Lentinula aciculospora</name>
    <dbReference type="NCBI Taxonomy" id="153920"/>
    <lineage>
        <taxon>Eukaryota</taxon>
        <taxon>Fungi</taxon>
        <taxon>Dikarya</taxon>
        <taxon>Basidiomycota</taxon>
        <taxon>Agaricomycotina</taxon>
        <taxon>Agaricomycetes</taxon>
        <taxon>Agaricomycetidae</taxon>
        <taxon>Agaricales</taxon>
        <taxon>Marasmiineae</taxon>
        <taxon>Omphalotaceae</taxon>
        <taxon>Lentinula</taxon>
    </lineage>
</organism>
<reference evidence="2" key="1">
    <citation type="submission" date="2022-08" db="EMBL/GenBank/DDBJ databases">
        <title>A Global Phylogenomic Analysis of the Shiitake Genus Lentinula.</title>
        <authorList>
            <consortium name="DOE Joint Genome Institute"/>
            <person name="Sierra-Patev S."/>
            <person name="Min B."/>
            <person name="Naranjo-Ortiz M."/>
            <person name="Looney B."/>
            <person name="Konkel Z."/>
            <person name="Slot J.C."/>
            <person name="Sakamoto Y."/>
            <person name="Steenwyk J.L."/>
            <person name="Rokas A."/>
            <person name="Carro J."/>
            <person name="Camarero S."/>
            <person name="Ferreira P."/>
            <person name="Molpeceres G."/>
            <person name="Ruiz-Duenas F.J."/>
            <person name="Serrano A."/>
            <person name="Henrissat B."/>
            <person name="Drula E."/>
            <person name="Hughes K.W."/>
            <person name="Mata J.L."/>
            <person name="Ishikawa N.K."/>
            <person name="Vargas-Isla R."/>
            <person name="Ushijima S."/>
            <person name="Smith C.A."/>
            <person name="Ahrendt S."/>
            <person name="Andreopoulos W."/>
            <person name="He G."/>
            <person name="Labutti K."/>
            <person name="Lipzen A."/>
            <person name="Ng V."/>
            <person name="Riley R."/>
            <person name="Sandor L."/>
            <person name="Barry K."/>
            <person name="Martinez A.T."/>
            <person name="Xiao Y."/>
            <person name="Gibbons J.G."/>
            <person name="Terashima K."/>
            <person name="Grigoriev I.V."/>
            <person name="Hibbett D.S."/>
        </authorList>
    </citation>
    <scope>NUCLEOTIDE SEQUENCE</scope>
    <source>
        <strain evidence="2">JLM2183</strain>
    </source>
</reference>
<keyword evidence="3" id="KW-1185">Reference proteome</keyword>
<dbReference type="InterPro" id="IPR032675">
    <property type="entry name" value="LRR_dom_sf"/>
</dbReference>
<dbReference type="SUPFAM" id="SSF52047">
    <property type="entry name" value="RNI-like"/>
    <property type="match status" value="2"/>
</dbReference>
<evidence type="ECO:0000313" key="2">
    <source>
        <dbReference type="EMBL" id="KAJ4470195.1"/>
    </source>
</evidence>
<accession>A0A9W9DI26</accession>
<evidence type="ECO:0000259" key="1">
    <source>
        <dbReference type="PROSITE" id="PS50181"/>
    </source>
</evidence>
<dbReference type="EMBL" id="JAOTPV010000027">
    <property type="protein sequence ID" value="KAJ4470195.1"/>
    <property type="molecule type" value="Genomic_DNA"/>
</dbReference>
<proteinExistence type="predicted"/>
<dbReference type="AlphaFoldDB" id="A0A9W9DI26"/>
<dbReference type="PROSITE" id="PS50181">
    <property type="entry name" value="FBOX"/>
    <property type="match status" value="1"/>
</dbReference>
<evidence type="ECO:0000313" key="3">
    <source>
        <dbReference type="Proteomes" id="UP001150266"/>
    </source>
</evidence>
<protein>
    <recommendedName>
        <fullName evidence="1">F-box domain-containing protein</fullName>
    </recommendedName>
</protein>
<name>A0A9W9DI26_9AGAR</name>